<evidence type="ECO:0000313" key="4">
    <source>
        <dbReference type="EMBL" id="GGK11891.1"/>
    </source>
</evidence>
<dbReference type="EMBL" id="BMQC01000001">
    <property type="protein sequence ID" value="GGK11891.1"/>
    <property type="molecule type" value="Genomic_DNA"/>
</dbReference>
<dbReference type="CDD" id="cd10917">
    <property type="entry name" value="CE4_NodB_like_6s_7s"/>
    <property type="match status" value="1"/>
</dbReference>
<dbReference type="GO" id="GO:0016020">
    <property type="term" value="C:membrane"/>
    <property type="evidence" value="ECO:0007669"/>
    <property type="project" value="TreeGrafter"/>
</dbReference>
<dbReference type="InterPro" id="IPR050248">
    <property type="entry name" value="Polysacc_deacetylase_ArnD"/>
</dbReference>
<sequence length="265" mass="28314">MIPRAPHTPHLRARAWATATAVAAGVCLVVAGTPGDPPRTDDAADATGPPGAAVAFASPLGLDARARAVGGTGAAAARQPVGAVALTFDDGPGPATEAVLTVLAKHDVRATFFMLGDRVSWRGFTAQRVAAEGHQVANHSWNHADMSTLSSWDVRWQVENTRSLIKGYTGITTTVFRFPYGKMDDRTRGIVSGLGLRVVRWDVDPRDFEQPSADTLVERVVTRVQPGRVNVVLLHDGGGDRQQTIAALDRMIPHLREQGYAFVLV</sequence>
<gene>
    <name evidence="4" type="ORF">GCM10010124_00640</name>
</gene>
<dbReference type="InterPro" id="IPR011330">
    <property type="entry name" value="Glyco_hydro/deAcase_b/a-brl"/>
</dbReference>
<reference evidence="4" key="2">
    <citation type="submission" date="2020-09" db="EMBL/GenBank/DDBJ databases">
        <authorList>
            <person name="Sun Q."/>
            <person name="Ohkuma M."/>
        </authorList>
    </citation>
    <scope>NUCLEOTIDE SEQUENCE</scope>
    <source>
        <strain evidence="4">JCM 3091</strain>
    </source>
</reference>
<dbReference type="RefSeq" id="WP_189112114.1">
    <property type="nucleotide sequence ID" value="NZ_BMQC01000001.1"/>
</dbReference>
<dbReference type="Gene3D" id="3.20.20.370">
    <property type="entry name" value="Glycoside hydrolase/deacetylase"/>
    <property type="match status" value="1"/>
</dbReference>
<comment type="caution">
    <text evidence="4">The sequence shown here is derived from an EMBL/GenBank/DDBJ whole genome shotgun (WGS) entry which is preliminary data.</text>
</comment>
<accession>A0A8J3BL74</accession>
<proteinExistence type="predicted"/>
<dbReference type="PANTHER" id="PTHR10587">
    <property type="entry name" value="GLYCOSYL TRANSFERASE-RELATED"/>
    <property type="match status" value="1"/>
</dbReference>
<organism evidence="4 5">
    <name type="scientific">Pilimelia terevasa</name>
    <dbReference type="NCBI Taxonomy" id="53372"/>
    <lineage>
        <taxon>Bacteria</taxon>
        <taxon>Bacillati</taxon>
        <taxon>Actinomycetota</taxon>
        <taxon>Actinomycetes</taxon>
        <taxon>Micromonosporales</taxon>
        <taxon>Micromonosporaceae</taxon>
        <taxon>Pilimelia</taxon>
    </lineage>
</organism>
<dbReference type="Pfam" id="PF01522">
    <property type="entry name" value="Polysacc_deac_1"/>
    <property type="match status" value="1"/>
</dbReference>
<dbReference type="PANTHER" id="PTHR10587:SF133">
    <property type="entry name" value="CHITIN DEACETYLASE 1-RELATED"/>
    <property type="match status" value="1"/>
</dbReference>
<keyword evidence="2" id="KW-0378">Hydrolase</keyword>
<evidence type="ECO:0000259" key="3">
    <source>
        <dbReference type="PROSITE" id="PS51677"/>
    </source>
</evidence>
<dbReference type="GO" id="GO:0046872">
    <property type="term" value="F:metal ion binding"/>
    <property type="evidence" value="ECO:0007669"/>
    <property type="project" value="UniProtKB-KW"/>
</dbReference>
<dbReference type="Proteomes" id="UP000662200">
    <property type="component" value="Unassembled WGS sequence"/>
</dbReference>
<dbReference type="PROSITE" id="PS51677">
    <property type="entry name" value="NODB"/>
    <property type="match status" value="1"/>
</dbReference>
<keyword evidence="5" id="KW-1185">Reference proteome</keyword>
<dbReference type="GO" id="GO:0016810">
    <property type="term" value="F:hydrolase activity, acting on carbon-nitrogen (but not peptide) bonds"/>
    <property type="evidence" value="ECO:0007669"/>
    <property type="project" value="InterPro"/>
</dbReference>
<evidence type="ECO:0000256" key="2">
    <source>
        <dbReference type="ARBA" id="ARBA00022801"/>
    </source>
</evidence>
<evidence type="ECO:0000256" key="1">
    <source>
        <dbReference type="ARBA" id="ARBA00022723"/>
    </source>
</evidence>
<dbReference type="SUPFAM" id="SSF88713">
    <property type="entry name" value="Glycoside hydrolase/deacetylase"/>
    <property type="match status" value="1"/>
</dbReference>
<dbReference type="AlphaFoldDB" id="A0A8J3BL74"/>
<name>A0A8J3BL74_9ACTN</name>
<reference evidence="4" key="1">
    <citation type="journal article" date="2014" name="Int. J. Syst. Evol. Microbiol.">
        <title>Complete genome sequence of Corynebacterium casei LMG S-19264T (=DSM 44701T), isolated from a smear-ripened cheese.</title>
        <authorList>
            <consortium name="US DOE Joint Genome Institute (JGI-PGF)"/>
            <person name="Walter F."/>
            <person name="Albersmeier A."/>
            <person name="Kalinowski J."/>
            <person name="Ruckert C."/>
        </authorList>
    </citation>
    <scope>NUCLEOTIDE SEQUENCE</scope>
    <source>
        <strain evidence="4">JCM 3091</strain>
    </source>
</reference>
<dbReference type="InterPro" id="IPR002509">
    <property type="entry name" value="NODB_dom"/>
</dbReference>
<evidence type="ECO:0000313" key="5">
    <source>
        <dbReference type="Proteomes" id="UP000662200"/>
    </source>
</evidence>
<keyword evidence="1" id="KW-0479">Metal-binding</keyword>
<protein>
    <recommendedName>
        <fullName evidence="3">NodB homology domain-containing protein</fullName>
    </recommendedName>
</protein>
<dbReference type="GO" id="GO:0005975">
    <property type="term" value="P:carbohydrate metabolic process"/>
    <property type="evidence" value="ECO:0007669"/>
    <property type="project" value="InterPro"/>
</dbReference>
<feature type="domain" description="NodB homology" evidence="3">
    <location>
        <begin position="82"/>
        <end position="263"/>
    </location>
</feature>